<dbReference type="Gene3D" id="3.30.200.20">
    <property type="entry name" value="Phosphorylase Kinase, domain 1"/>
    <property type="match status" value="1"/>
</dbReference>
<dbReference type="KEGG" id="gji:H1R19_18555"/>
<dbReference type="InterPro" id="IPR011009">
    <property type="entry name" value="Kinase-like_dom_sf"/>
</dbReference>
<comment type="catalytic activity">
    <reaction evidence="8">
        <text>L-seryl-[protein] + ATP = O-phospho-L-seryl-[protein] + ADP + H(+)</text>
        <dbReference type="Rhea" id="RHEA:17989"/>
        <dbReference type="Rhea" id="RHEA-COMP:9863"/>
        <dbReference type="Rhea" id="RHEA-COMP:11604"/>
        <dbReference type="ChEBI" id="CHEBI:15378"/>
        <dbReference type="ChEBI" id="CHEBI:29999"/>
        <dbReference type="ChEBI" id="CHEBI:30616"/>
        <dbReference type="ChEBI" id="CHEBI:83421"/>
        <dbReference type="ChEBI" id="CHEBI:456216"/>
        <dbReference type="EC" id="2.7.11.1"/>
    </reaction>
</comment>
<dbReference type="GO" id="GO:0045717">
    <property type="term" value="P:negative regulation of fatty acid biosynthetic process"/>
    <property type="evidence" value="ECO:0007669"/>
    <property type="project" value="UniProtKB-ARBA"/>
</dbReference>
<keyword evidence="2" id="KW-0723">Serine/threonine-protein kinase</keyword>
<keyword evidence="3" id="KW-0808">Transferase</keyword>
<dbReference type="FunFam" id="3.30.200.20:FF:000035">
    <property type="entry name" value="Serine/threonine protein kinase Stk1"/>
    <property type="match status" value="1"/>
</dbReference>
<accession>A0A7D7LVQ3</accession>
<organism evidence="11 12">
    <name type="scientific">Gordonia jinghuaiqii</name>
    <dbReference type="NCBI Taxonomy" id="2758710"/>
    <lineage>
        <taxon>Bacteria</taxon>
        <taxon>Bacillati</taxon>
        <taxon>Actinomycetota</taxon>
        <taxon>Actinomycetes</taxon>
        <taxon>Mycobacteriales</taxon>
        <taxon>Gordoniaceae</taxon>
        <taxon>Gordonia</taxon>
    </lineage>
</organism>
<keyword evidence="12" id="KW-1185">Reference proteome</keyword>
<evidence type="ECO:0000256" key="4">
    <source>
        <dbReference type="ARBA" id="ARBA00022741"/>
    </source>
</evidence>
<name>A0A7D7LVQ3_9ACTN</name>
<keyword evidence="6" id="KW-0067">ATP-binding</keyword>
<dbReference type="PROSITE" id="PS00108">
    <property type="entry name" value="PROTEIN_KINASE_ST"/>
    <property type="match status" value="1"/>
</dbReference>
<evidence type="ECO:0000256" key="3">
    <source>
        <dbReference type="ARBA" id="ARBA00022679"/>
    </source>
</evidence>
<feature type="region of interest" description="Disordered" evidence="9">
    <location>
        <begin position="286"/>
        <end position="359"/>
    </location>
</feature>
<evidence type="ECO:0000256" key="6">
    <source>
        <dbReference type="ARBA" id="ARBA00022840"/>
    </source>
</evidence>
<evidence type="ECO:0000259" key="10">
    <source>
        <dbReference type="PROSITE" id="PS50011"/>
    </source>
</evidence>
<dbReference type="GO" id="GO:0005524">
    <property type="term" value="F:ATP binding"/>
    <property type="evidence" value="ECO:0007669"/>
    <property type="project" value="UniProtKB-KW"/>
</dbReference>
<dbReference type="AlphaFoldDB" id="A0A7D7LVQ3"/>
<dbReference type="Gene3D" id="1.10.510.10">
    <property type="entry name" value="Transferase(Phosphotransferase) domain 1"/>
    <property type="match status" value="1"/>
</dbReference>
<dbReference type="EMBL" id="CP059491">
    <property type="protein sequence ID" value="QMT00858.1"/>
    <property type="molecule type" value="Genomic_DNA"/>
</dbReference>
<dbReference type="InterPro" id="IPR000719">
    <property type="entry name" value="Prot_kinase_dom"/>
</dbReference>
<dbReference type="InterPro" id="IPR013783">
    <property type="entry name" value="Ig-like_fold"/>
</dbReference>
<dbReference type="RefSeq" id="WP_219849779.1">
    <property type="nucleotide sequence ID" value="NZ_CP059491.1"/>
</dbReference>
<feature type="compositionally biased region" description="Pro residues" evidence="9">
    <location>
        <begin position="299"/>
        <end position="317"/>
    </location>
</feature>
<evidence type="ECO:0000313" key="12">
    <source>
        <dbReference type="Proteomes" id="UP000515663"/>
    </source>
</evidence>
<comment type="catalytic activity">
    <reaction evidence="7">
        <text>L-threonyl-[protein] + ATP = O-phospho-L-threonyl-[protein] + ADP + H(+)</text>
        <dbReference type="Rhea" id="RHEA:46608"/>
        <dbReference type="Rhea" id="RHEA-COMP:11060"/>
        <dbReference type="Rhea" id="RHEA-COMP:11605"/>
        <dbReference type="ChEBI" id="CHEBI:15378"/>
        <dbReference type="ChEBI" id="CHEBI:30013"/>
        <dbReference type="ChEBI" id="CHEBI:30616"/>
        <dbReference type="ChEBI" id="CHEBI:61977"/>
        <dbReference type="ChEBI" id="CHEBI:456216"/>
        <dbReference type="EC" id="2.7.11.1"/>
    </reaction>
</comment>
<protein>
    <recommendedName>
        <fullName evidence="1">non-specific serine/threonine protein kinase</fullName>
        <ecNumber evidence="1">2.7.11.1</ecNumber>
    </recommendedName>
</protein>
<evidence type="ECO:0000256" key="9">
    <source>
        <dbReference type="SAM" id="MobiDB-lite"/>
    </source>
</evidence>
<dbReference type="PANTHER" id="PTHR43289:SF6">
    <property type="entry name" value="SERINE_THREONINE-PROTEIN KINASE NEKL-3"/>
    <property type="match status" value="1"/>
</dbReference>
<dbReference type="GO" id="GO:0004674">
    <property type="term" value="F:protein serine/threonine kinase activity"/>
    <property type="evidence" value="ECO:0007669"/>
    <property type="project" value="UniProtKB-KW"/>
</dbReference>
<proteinExistence type="predicted"/>
<dbReference type="EC" id="2.7.11.1" evidence="1"/>
<dbReference type="PROSITE" id="PS50011">
    <property type="entry name" value="PROTEIN_KINASE_DOM"/>
    <property type="match status" value="1"/>
</dbReference>
<dbReference type="FunFam" id="1.10.510.10:FF:000021">
    <property type="entry name" value="Serine/threonine protein kinase"/>
    <property type="match status" value="1"/>
</dbReference>
<dbReference type="CDD" id="cd14014">
    <property type="entry name" value="STKc_PknB_like"/>
    <property type="match status" value="1"/>
</dbReference>
<keyword evidence="5 11" id="KW-0418">Kinase</keyword>
<evidence type="ECO:0000256" key="1">
    <source>
        <dbReference type="ARBA" id="ARBA00012513"/>
    </source>
</evidence>
<sequence>MYQVGDLIAGYRVLDVLGRGGMGEVYKAAHPRLPRADALKVLRSVHAADPVFRARFEREADIVAPLHHPNIVTVFDRGIFEGLLWIAMEYVPGTDAARMLAAEAPLDPRLACTIITGVAAGLDAAHRRGVMHRDIKPANILVTPGDSGVVPEAIKVTDFGIAQVLDEVTNLTGTGITIGTMRYASPEQIEGRRVDGRADIYSLGATAYELLTGAPPFDSSSLHGLMTAHMYHEPPAASGRNGALPSGVDSVLARAIAKDPARRYPSAGEFALALVEAFDTRATLIGPGLQPGAGSQPVARPPAPLPPAPHHAAPPAPHHATPSTPSMPSTPSSAVRAGAAVPRDVRLGPPLGTSEPLRAWVSGETGVPAGPAPRRLPAGGRLLAAGAAVVLFAGILGAGAGFIRTSAAALDAPDPPDAEVSTSAVELNWNAVADATTYVVAQNDEVIYRGPATAFTAPRPVPGQYTYQVAAHAADGRTSEFSRNSEAVEVFMTWDELTPIVDLYHDLIPETPLSTNGFDGMRCWGEDGDLAFVSSKRTISCTRFVDDDSEVASYRVIVDHYDSPAEAKAAATTASYGARGAGHITAQGHAGTLYLSDREGGEGQAILAYDAGDRARSVVFVTVPGQPSSAAADALKRLPI</sequence>
<dbReference type="SMART" id="SM00220">
    <property type="entry name" value="S_TKc"/>
    <property type="match status" value="1"/>
</dbReference>
<dbReference type="PANTHER" id="PTHR43289">
    <property type="entry name" value="MITOGEN-ACTIVATED PROTEIN KINASE KINASE KINASE 20-RELATED"/>
    <property type="match status" value="1"/>
</dbReference>
<dbReference type="InterPro" id="IPR008271">
    <property type="entry name" value="Ser/Thr_kinase_AS"/>
</dbReference>
<dbReference type="SUPFAM" id="SSF56112">
    <property type="entry name" value="Protein kinase-like (PK-like)"/>
    <property type="match status" value="1"/>
</dbReference>
<dbReference type="Gene3D" id="2.60.40.10">
    <property type="entry name" value="Immunoglobulins"/>
    <property type="match status" value="1"/>
</dbReference>
<dbReference type="GO" id="GO:0005975">
    <property type="term" value="P:carbohydrate metabolic process"/>
    <property type="evidence" value="ECO:0007669"/>
    <property type="project" value="UniProtKB-ARBA"/>
</dbReference>
<evidence type="ECO:0000256" key="8">
    <source>
        <dbReference type="ARBA" id="ARBA00048679"/>
    </source>
</evidence>
<evidence type="ECO:0000256" key="7">
    <source>
        <dbReference type="ARBA" id="ARBA00047899"/>
    </source>
</evidence>
<evidence type="ECO:0000256" key="2">
    <source>
        <dbReference type="ARBA" id="ARBA00022527"/>
    </source>
</evidence>
<evidence type="ECO:0000313" key="11">
    <source>
        <dbReference type="EMBL" id="QMT00858.1"/>
    </source>
</evidence>
<evidence type="ECO:0000256" key="5">
    <source>
        <dbReference type="ARBA" id="ARBA00022777"/>
    </source>
</evidence>
<dbReference type="Pfam" id="PF00069">
    <property type="entry name" value="Pkinase"/>
    <property type="match status" value="1"/>
</dbReference>
<reference evidence="12" key="1">
    <citation type="submission" date="2020-07" db="EMBL/GenBank/DDBJ databases">
        <title>novel species isolated from the respiratory tract of Marmot.</title>
        <authorList>
            <person name="Zhang G."/>
        </authorList>
    </citation>
    <scope>NUCLEOTIDE SEQUENCE [LARGE SCALE GENOMIC DNA]</scope>
    <source>
        <strain evidence="12">686</strain>
    </source>
</reference>
<feature type="compositionally biased region" description="Low complexity" evidence="9">
    <location>
        <begin position="318"/>
        <end position="334"/>
    </location>
</feature>
<dbReference type="Proteomes" id="UP000515663">
    <property type="component" value="Chromosome"/>
</dbReference>
<keyword evidence="4" id="KW-0547">Nucleotide-binding</keyword>
<gene>
    <name evidence="11" type="ORF">H1R19_18555</name>
</gene>
<feature type="domain" description="Protein kinase" evidence="10">
    <location>
        <begin position="11"/>
        <end position="275"/>
    </location>
</feature>